<comment type="subcellular location">
    <subcellularLocation>
        <location evidence="1">Mitochondrion</location>
    </subcellularLocation>
</comment>
<accession>A0ABX6ER88</accession>
<evidence type="ECO:0000256" key="3">
    <source>
        <dbReference type="ARBA" id="ARBA00014638"/>
    </source>
</evidence>
<dbReference type="PANTHER" id="PTHR28133:SF1">
    <property type="entry name" value="REQUIRED FOR RESPIRATORY GROWTH PROTEIN 7, MITOCHONDRIAL"/>
    <property type="match status" value="1"/>
</dbReference>
<reference evidence="5 6" key="1">
    <citation type="submission" date="2016-03" db="EMBL/GenBank/DDBJ databases">
        <title>How can Kluyveromyces marxianus grow so fast - potential evolutionary course in Saccharomyces Complex revealed by comparative genomics.</title>
        <authorList>
            <person name="Mo W."/>
            <person name="Lu W."/>
            <person name="Yang X."/>
            <person name="Qi J."/>
            <person name="Lv H."/>
        </authorList>
    </citation>
    <scope>NUCLEOTIDE SEQUENCE [LARGE SCALE GENOMIC DNA]</scope>
    <source>
        <strain evidence="5 6">FIM1</strain>
    </source>
</reference>
<dbReference type="Pfam" id="PF10356">
    <property type="entry name" value="RRG7"/>
    <property type="match status" value="1"/>
</dbReference>
<keyword evidence="4" id="KW-0496">Mitochondrion</keyword>
<evidence type="ECO:0000256" key="4">
    <source>
        <dbReference type="ARBA" id="ARBA00023128"/>
    </source>
</evidence>
<dbReference type="Proteomes" id="UP000422736">
    <property type="component" value="Chromosome 2"/>
</dbReference>
<dbReference type="EMBL" id="CP015055">
    <property type="protein sequence ID" value="QGN14522.1"/>
    <property type="molecule type" value="Genomic_DNA"/>
</dbReference>
<comment type="similarity">
    <text evidence="2">Belongs to the RRG7 family.</text>
</comment>
<evidence type="ECO:0000256" key="2">
    <source>
        <dbReference type="ARBA" id="ARBA00009554"/>
    </source>
</evidence>
<evidence type="ECO:0000313" key="5">
    <source>
        <dbReference type="EMBL" id="QGN14522.1"/>
    </source>
</evidence>
<evidence type="ECO:0000256" key="1">
    <source>
        <dbReference type="ARBA" id="ARBA00004173"/>
    </source>
</evidence>
<dbReference type="Gene3D" id="3.40.1350.10">
    <property type="match status" value="1"/>
</dbReference>
<dbReference type="InterPro" id="IPR018828">
    <property type="entry name" value="RRG7"/>
</dbReference>
<dbReference type="PANTHER" id="PTHR28133">
    <property type="entry name" value="REQUIRED FOR RESPIRATORY GROWTH PROTEIN 7, MITOCHONDRIAL"/>
    <property type="match status" value="1"/>
</dbReference>
<evidence type="ECO:0000313" key="6">
    <source>
        <dbReference type="Proteomes" id="UP000422736"/>
    </source>
</evidence>
<organism evidence="5 6">
    <name type="scientific">Kluyveromyces marxianus</name>
    <name type="common">Yeast</name>
    <name type="synonym">Candida kefyr</name>
    <dbReference type="NCBI Taxonomy" id="4911"/>
    <lineage>
        <taxon>Eukaryota</taxon>
        <taxon>Fungi</taxon>
        <taxon>Dikarya</taxon>
        <taxon>Ascomycota</taxon>
        <taxon>Saccharomycotina</taxon>
        <taxon>Saccharomycetes</taxon>
        <taxon>Saccharomycetales</taxon>
        <taxon>Saccharomycetaceae</taxon>
        <taxon>Kluyveromyces</taxon>
    </lineage>
</organism>
<reference evidence="5 6" key="2">
    <citation type="submission" date="2019-11" db="EMBL/GenBank/DDBJ databases">
        <authorList>
            <person name="Lu H."/>
        </authorList>
    </citation>
    <scope>NUCLEOTIDE SEQUENCE [LARGE SCALE GENOMIC DNA]</scope>
    <source>
        <strain evidence="5 6">FIM1</strain>
    </source>
</reference>
<keyword evidence="6" id="KW-1185">Reference proteome</keyword>
<proteinExistence type="inferred from homology"/>
<sequence>MSWKGLLKGSFPKDTIQRYIVANEGIANSTVFQGTLYELTVMRELMEKLRMEHMQVVGGSYDGGVDIRGRWDVTPIITEVDRHIHFEELPKRIKVNNTTIKPWRHRVKPSKYLDCYVQCKAFNSEKITGRQVRELIGVFAMQVPLSKRSSSIMIMSAPTLFTKDGITLFNEAQIPMIFTRVEMISALGNGNFDVENSGKLLQYYENDYASKLLANCGIKEWLKLRAYEAINKNEL</sequence>
<name>A0ABX6ER88_KLUMA</name>
<gene>
    <name evidence="5" type="primary">RRG7</name>
    <name evidence="5" type="ORF">FIM1_1184</name>
</gene>
<protein>
    <recommendedName>
        <fullName evidence="3">Required for respiratory growth protein 7, mitochondrial</fullName>
    </recommendedName>
</protein>
<dbReference type="InterPro" id="IPR011856">
    <property type="entry name" value="tRNA_endonuc-like_dom_sf"/>
</dbReference>